<proteinExistence type="predicted"/>
<evidence type="ECO:0000313" key="3">
    <source>
        <dbReference type="Proteomes" id="UP001370758"/>
    </source>
</evidence>
<evidence type="ECO:0008006" key="4">
    <source>
        <dbReference type="Google" id="ProtNLM"/>
    </source>
</evidence>
<name>A0AAV9W655_9PEZI</name>
<dbReference type="EMBL" id="JAVHJL010000006">
    <property type="protein sequence ID" value="KAK6502043.1"/>
    <property type="molecule type" value="Genomic_DNA"/>
</dbReference>
<comment type="caution">
    <text evidence="2">The sequence shown here is derived from an EMBL/GenBank/DDBJ whole genome shotgun (WGS) entry which is preliminary data.</text>
</comment>
<protein>
    <recommendedName>
        <fullName evidence="4">F-box domain-containing protein</fullName>
    </recommendedName>
</protein>
<gene>
    <name evidence="2" type="ORF">TWF481_009859</name>
</gene>
<evidence type="ECO:0000256" key="1">
    <source>
        <dbReference type="SAM" id="MobiDB-lite"/>
    </source>
</evidence>
<keyword evidence="3" id="KW-1185">Reference proteome</keyword>
<dbReference type="AlphaFoldDB" id="A0AAV9W655"/>
<accession>A0AAV9W655</accession>
<evidence type="ECO:0000313" key="2">
    <source>
        <dbReference type="EMBL" id="KAK6502043.1"/>
    </source>
</evidence>
<organism evidence="2 3">
    <name type="scientific">Arthrobotrys musiformis</name>
    <dbReference type="NCBI Taxonomy" id="47236"/>
    <lineage>
        <taxon>Eukaryota</taxon>
        <taxon>Fungi</taxon>
        <taxon>Dikarya</taxon>
        <taxon>Ascomycota</taxon>
        <taxon>Pezizomycotina</taxon>
        <taxon>Orbiliomycetes</taxon>
        <taxon>Orbiliales</taxon>
        <taxon>Orbiliaceae</taxon>
        <taxon>Arthrobotrys</taxon>
    </lineage>
</organism>
<reference evidence="2 3" key="1">
    <citation type="submission" date="2023-08" db="EMBL/GenBank/DDBJ databases">
        <authorList>
            <person name="Palmer J.M."/>
        </authorList>
    </citation>
    <scope>NUCLEOTIDE SEQUENCE [LARGE SCALE GENOMIC DNA]</scope>
    <source>
        <strain evidence="2 3">TWF481</strain>
    </source>
</reference>
<dbReference type="SUPFAM" id="SSF81383">
    <property type="entry name" value="F-box domain"/>
    <property type="match status" value="1"/>
</dbReference>
<dbReference type="Proteomes" id="UP001370758">
    <property type="component" value="Unassembled WGS sequence"/>
</dbReference>
<dbReference type="InterPro" id="IPR036047">
    <property type="entry name" value="F-box-like_dom_sf"/>
</dbReference>
<sequence>MSTSQDGDTDLCFSDPDDAAQIPTRSNRVADAVRAAGHGHEPSRKRSSTISRLLNAAQRYTSSKASKFAQELFGSRRENPTPSPLLIPSEIPIDKYFPAEIHLEIFSYLPWEAQLACSLASHIWAKILLAHGKDYSLNTGGIYKNTNGRYSNSHKRVAIMHHVVFWRRTCELEIHEDGTERFGLASKSFWTPFLSLEKRKGRNSYRRYHLYNHHNMTPPYIYGGLWSPPSYSSFSISSSSFSSLSSVSSLHSTFPRYYGDDEDGDDVERREVVYIPHPDQNFIMNDVLLKPNPDYISRSTLFAKLFSRKPAVGSPPPQDIHPKCTIILRIANKAGDKDRKSITRHVFMDSEREEITVKVFLEYVARVVRENREFGEGDVRKVEVSKVKVKDRKIIFAVFVGEAYSNNSRDDSELLSW</sequence>
<dbReference type="CDD" id="cd09917">
    <property type="entry name" value="F-box_SF"/>
    <property type="match status" value="1"/>
</dbReference>
<feature type="region of interest" description="Disordered" evidence="1">
    <location>
        <begin position="1"/>
        <end position="49"/>
    </location>
</feature>